<dbReference type="InterPro" id="IPR050655">
    <property type="entry name" value="Plant_B3_domain"/>
</dbReference>
<dbReference type="Gene3D" id="2.40.330.10">
    <property type="entry name" value="DNA-binding pseudobarrel domain"/>
    <property type="match status" value="1"/>
</dbReference>
<dbReference type="PANTHER" id="PTHR31920:SF148">
    <property type="entry name" value="B3 DOMAIN-CONTAINING PROTEIN OS03G0621600"/>
    <property type="match status" value="1"/>
</dbReference>
<dbReference type="PROSITE" id="PS50863">
    <property type="entry name" value="B3"/>
    <property type="match status" value="1"/>
</dbReference>
<dbReference type="InterPro" id="IPR003340">
    <property type="entry name" value="B3_DNA-bd"/>
</dbReference>
<gene>
    <name evidence="7" type="ORF">T459_22125</name>
</gene>
<dbReference type="PANTHER" id="PTHR31920">
    <property type="entry name" value="B3 DOMAIN-CONTAINING"/>
    <property type="match status" value="1"/>
</dbReference>
<accession>A0A2G2YYM4</accession>
<evidence type="ECO:0000256" key="2">
    <source>
        <dbReference type="ARBA" id="ARBA00023015"/>
    </source>
</evidence>
<protein>
    <recommendedName>
        <fullName evidence="6">TF-B3 domain-containing protein</fullName>
    </recommendedName>
</protein>
<organism evidence="7 8">
    <name type="scientific">Capsicum annuum</name>
    <name type="common">Capsicum pepper</name>
    <dbReference type="NCBI Taxonomy" id="4072"/>
    <lineage>
        <taxon>Eukaryota</taxon>
        <taxon>Viridiplantae</taxon>
        <taxon>Streptophyta</taxon>
        <taxon>Embryophyta</taxon>
        <taxon>Tracheophyta</taxon>
        <taxon>Spermatophyta</taxon>
        <taxon>Magnoliopsida</taxon>
        <taxon>eudicotyledons</taxon>
        <taxon>Gunneridae</taxon>
        <taxon>Pentapetalae</taxon>
        <taxon>asterids</taxon>
        <taxon>lamiids</taxon>
        <taxon>Solanales</taxon>
        <taxon>Solanaceae</taxon>
        <taxon>Solanoideae</taxon>
        <taxon>Capsiceae</taxon>
        <taxon>Capsicum</taxon>
    </lineage>
</organism>
<evidence type="ECO:0000259" key="6">
    <source>
        <dbReference type="PROSITE" id="PS50863"/>
    </source>
</evidence>
<dbReference type="GO" id="GO:0005634">
    <property type="term" value="C:nucleus"/>
    <property type="evidence" value="ECO:0007669"/>
    <property type="project" value="UniProtKB-SubCell"/>
</dbReference>
<keyword evidence="8" id="KW-1185">Reference proteome</keyword>
<evidence type="ECO:0000256" key="5">
    <source>
        <dbReference type="ARBA" id="ARBA00023242"/>
    </source>
</evidence>
<dbReference type="AlphaFoldDB" id="A0A2G2YYM4"/>
<dbReference type="GO" id="GO:0003677">
    <property type="term" value="F:DNA binding"/>
    <property type="evidence" value="ECO:0007669"/>
    <property type="project" value="UniProtKB-KW"/>
</dbReference>
<dbReference type="Gramene" id="PHT74848">
    <property type="protein sequence ID" value="PHT74848"/>
    <property type="gene ID" value="T459_22125"/>
</dbReference>
<dbReference type="EMBL" id="AYRZ02000008">
    <property type="protein sequence ID" value="PHT74848.1"/>
    <property type="molecule type" value="Genomic_DNA"/>
</dbReference>
<proteinExistence type="predicted"/>
<dbReference type="Pfam" id="PF02362">
    <property type="entry name" value="B3"/>
    <property type="match status" value="1"/>
</dbReference>
<keyword evidence="5" id="KW-0539">Nucleus</keyword>
<keyword evidence="2" id="KW-0805">Transcription regulation</keyword>
<evidence type="ECO:0000256" key="1">
    <source>
        <dbReference type="ARBA" id="ARBA00004123"/>
    </source>
</evidence>
<evidence type="ECO:0000313" key="7">
    <source>
        <dbReference type="EMBL" id="PHT74848.1"/>
    </source>
</evidence>
<comment type="caution">
    <text evidence="7">The sequence shown here is derived from an EMBL/GenBank/DDBJ whole genome shotgun (WGS) entry which is preliminary data.</text>
</comment>
<dbReference type="CDD" id="cd10017">
    <property type="entry name" value="B3_DNA"/>
    <property type="match status" value="1"/>
</dbReference>
<dbReference type="Proteomes" id="UP000222542">
    <property type="component" value="Unassembled WGS sequence"/>
</dbReference>
<dbReference type="SMR" id="A0A2G2YYM4"/>
<evidence type="ECO:0000256" key="3">
    <source>
        <dbReference type="ARBA" id="ARBA00023125"/>
    </source>
</evidence>
<sequence>MGRGSTIKDLCGNVWDVSVEKSKDGEVFFIGKEWEDFIKYHPLQSGYVLIFTYKGDSSFTVKVFSTNACKNSVAMNIEKIKGRDHVRYKY</sequence>
<reference evidence="7 8" key="1">
    <citation type="journal article" date="2014" name="Nat. Genet.">
        <title>Genome sequence of the hot pepper provides insights into the evolution of pungency in Capsicum species.</title>
        <authorList>
            <person name="Kim S."/>
            <person name="Park M."/>
            <person name="Yeom S.I."/>
            <person name="Kim Y.M."/>
            <person name="Lee J.M."/>
            <person name="Lee H.A."/>
            <person name="Seo E."/>
            <person name="Choi J."/>
            <person name="Cheong K."/>
            <person name="Kim K.T."/>
            <person name="Jung K."/>
            <person name="Lee G.W."/>
            <person name="Oh S.K."/>
            <person name="Bae C."/>
            <person name="Kim S.B."/>
            <person name="Lee H.Y."/>
            <person name="Kim S.Y."/>
            <person name="Kim M.S."/>
            <person name="Kang B.C."/>
            <person name="Jo Y.D."/>
            <person name="Yang H.B."/>
            <person name="Jeong H.J."/>
            <person name="Kang W.H."/>
            <person name="Kwon J.K."/>
            <person name="Shin C."/>
            <person name="Lim J.Y."/>
            <person name="Park J.H."/>
            <person name="Huh J.H."/>
            <person name="Kim J.S."/>
            <person name="Kim B.D."/>
            <person name="Cohen O."/>
            <person name="Paran I."/>
            <person name="Suh M.C."/>
            <person name="Lee S.B."/>
            <person name="Kim Y.K."/>
            <person name="Shin Y."/>
            <person name="Noh S.J."/>
            <person name="Park J."/>
            <person name="Seo Y.S."/>
            <person name="Kwon S.Y."/>
            <person name="Kim H.A."/>
            <person name="Park J.M."/>
            <person name="Kim H.J."/>
            <person name="Choi S.B."/>
            <person name="Bosland P.W."/>
            <person name="Reeves G."/>
            <person name="Jo S.H."/>
            <person name="Lee B.W."/>
            <person name="Cho H.T."/>
            <person name="Choi H.S."/>
            <person name="Lee M.S."/>
            <person name="Yu Y."/>
            <person name="Do Choi Y."/>
            <person name="Park B.S."/>
            <person name="van Deynze A."/>
            <person name="Ashrafi H."/>
            <person name="Hill T."/>
            <person name="Kim W.T."/>
            <person name="Pai H.S."/>
            <person name="Ahn H.K."/>
            <person name="Yeam I."/>
            <person name="Giovannoni J.J."/>
            <person name="Rose J.K."/>
            <person name="Sorensen I."/>
            <person name="Lee S.J."/>
            <person name="Kim R.W."/>
            <person name="Choi I.Y."/>
            <person name="Choi B.S."/>
            <person name="Lim J.S."/>
            <person name="Lee Y.H."/>
            <person name="Choi D."/>
        </authorList>
    </citation>
    <scope>NUCLEOTIDE SEQUENCE [LARGE SCALE GENOMIC DNA]</scope>
    <source>
        <strain evidence="8">cv. CM334</strain>
    </source>
</reference>
<feature type="domain" description="TF-B3" evidence="6">
    <location>
        <begin position="1"/>
        <end position="67"/>
    </location>
</feature>
<name>A0A2G2YYM4_CAPAN</name>
<keyword evidence="3" id="KW-0238">DNA-binding</keyword>
<comment type="subcellular location">
    <subcellularLocation>
        <location evidence="1">Nucleus</location>
    </subcellularLocation>
</comment>
<reference evidence="7 8" key="2">
    <citation type="journal article" date="2017" name="Genome Biol.">
        <title>New reference genome sequences of hot pepper reveal the massive evolution of plant disease-resistance genes by retroduplication.</title>
        <authorList>
            <person name="Kim S."/>
            <person name="Park J."/>
            <person name="Yeom S.I."/>
            <person name="Kim Y.M."/>
            <person name="Seo E."/>
            <person name="Kim K.T."/>
            <person name="Kim M.S."/>
            <person name="Lee J.M."/>
            <person name="Cheong K."/>
            <person name="Shin H.S."/>
            <person name="Kim S.B."/>
            <person name="Han K."/>
            <person name="Lee J."/>
            <person name="Park M."/>
            <person name="Lee H.A."/>
            <person name="Lee H.Y."/>
            <person name="Lee Y."/>
            <person name="Oh S."/>
            <person name="Lee J.H."/>
            <person name="Choi E."/>
            <person name="Choi E."/>
            <person name="Lee S.E."/>
            <person name="Jeon J."/>
            <person name="Kim H."/>
            <person name="Choi G."/>
            <person name="Song H."/>
            <person name="Lee J."/>
            <person name="Lee S.C."/>
            <person name="Kwon J.K."/>
            <person name="Lee H.Y."/>
            <person name="Koo N."/>
            <person name="Hong Y."/>
            <person name="Kim R.W."/>
            <person name="Kang W.H."/>
            <person name="Huh J.H."/>
            <person name="Kang B.C."/>
            <person name="Yang T.J."/>
            <person name="Lee Y.H."/>
            <person name="Bennetzen J.L."/>
            <person name="Choi D."/>
        </authorList>
    </citation>
    <scope>NUCLEOTIDE SEQUENCE [LARGE SCALE GENOMIC DNA]</scope>
    <source>
        <strain evidence="8">cv. CM334</strain>
    </source>
</reference>
<evidence type="ECO:0000256" key="4">
    <source>
        <dbReference type="ARBA" id="ARBA00023163"/>
    </source>
</evidence>
<evidence type="ECO:0000313" key="8">
    <source>
        <dbReference type="Proteomes" id="UP000222542"/>
    </source>
</evidence>
<dbReference type="SUPFAM" id="SSF101936">
    <property type="entry name" value="DNA-binding pseudobarrel domain"/>
    <property type="match status" value="1"/>
</dbReference>
<dbReference type="InterPro" id="IPR015300">
    <property type="entry name" value="DNA-bd_pseudobarrel_sf"/>
</dbReference>
<keyword evidence="4" id="KW-0804">Transcription</keyword>